<name>A0A7D4TRX1_9MICO</name>
<proteinExistence type="predicted"/>
<dbReference type="KEGG" id="aqg:HRU87_05555"/>
<keyword evidence="1" id="KW-0472">Membrane</keyword>
<dbReference type="EMBL" id="CP054056">
    <property type="protein sequence ID" value="QKJ25633.1"/>
    <property type="molecule type" value="Genomic_DNA"/>
</dbReference>
<evidence type="ECO:0000313" key="2">
    <source>
        <dbReference type="EMBL" id="QKJ25633.1"/>
    </source>
</evidence>
<organism evidence="2 3">
    <name type="scientific">Aquiluna borgnonia</name>
    <dbReference type="NCBI Taxonomy" id="2499157"/>
    <lineage>
        <taxon>Bacteria</taxon>
        <taxon>Bacillati</taxon>
        <taxon>Actinomycetota</taxon>
        <taxon>Actinomycetes</taxon>
        <taxon>Micrococcales</taxon>
        <taxon>Microbacteriaceae</taxon>
        <taxon>Luna cluster</taxon>
        <taxon>Luna-1 subcluster</taxon>
        <taxon>Aquiluna</taxon>
    </lineage>
</organism>
<reference evidence="2 3" key="1">
    <citation type="submission" date="2020-05" db="EMBL/GenBank/DDBJ databases">
        <title>Aquirufa sp. strain 15G-AUS-rot a new Aquirufa species.</title>
        <authorList>
            <person name="Pitt A."/>
            <person name="Hahn M.W."/>
        </authorList>
    </citation>
    <scope>NUCLEOTIDE SEQUENCE [LARGE SCALE GENOMIC DNA]</scope>
    <source>
        <strain evidence="2 3">15G-AUS-rot</strain>
    </source>
</reference>
<protein>
    <recommendedName>
        <fullName evidence="4">Type II secretion system protein GspF domain-containing protein</fullName>
    </recommendedName>
</protein>
<keyword evidence="1" id="KW-0812">Transmembrane</keyword>
<sequence>MSSLGKFIALVEAGVPVSQSLKLSPLPEGEISNLVLESVELGAPLSKVGAALVDFEIELSRFEGELEQANAVPLATRKLLLWLPAFSILLGQFSGFQTIPALFTPVGLIAGLLAGGLILLGIRWSGRMLLPLRQKRSHPAMGLMRLSLAIQSGQPLRAGASALGSEAAELIELSRTSGAPLGRLIESEIQLTSARAIQQIISQARQLSISLLVPMAVTVLPAFLILTVVPMFIGIGF</sequence>
<feature type="transmembrane region" description="Helical" evidence="1">
    <location>
        <begin position="211"/>
        <end position="235"/>
    </location>
</feature>
<dbReference type="AlphaFoldDB" id="A0A7D4TRX1"/>
<feature type="transmembrane region" description="Helical" evidence="1">
    <location>
        <begin position="102"/>
        <end position="126"/>
    </location>
</feature>
<dbReference type="RefSeq" id="WP_173493930.1">
    <property type="nucleotide sequence ID" value="NZ_CP054056.1"/>
</dbReference>
<accession>A0A7D4TRX1</accession>
<feature type="transmembrane region" description="Helical" evidence="1">
    <location>
        <begin position="79"/>
        <end position="96"/>
    </location>
</feature>
<gene>
    <name evidence="2" type="ORF">HRU87_05555</name>
</gene>
<keyword evidence="3" id="KW-1185">Reference proteome</keyword>
<evidence type="ECO:0000313" key="3">
    <source>
        <dbReference type="Proteomes" id="UP000501003"/>
    </source>
</evidence>
<keyword evidence="1" id="KW-1133">Transmembrane helix</keyword>
<evidence type="ECO:0000256" key="1">
    <source>
        <dbReference type="SAM" id="Phobius"/>
    </source>
</evidence>
<dbReference type="Proteomes" id="UP000501003">
    <property type="component" value="Chromosome"/>
</dbReference>
<evidence type="ECO:0008006" key="4">
    <source>
        <dbReference type="Google" id="ProtNLM"/>
    </source>
</evidence>